<dbReference type="Proteomes" id="UP000254764">
    <property type="component" value="Unassembled WGS sequence"/>
</dbReference>
<evidence type="ECO:0000259" key="1">
    <source>
        <dbReference type="SMART" id="SM00966"/>
    </source>
</evidence>
<dbReference type="RefSeq" id="WP_115670740.1">
    <property type="nucleotide sequence ID" value="NZ_UEYP01000006.1"/>
</dbReference>
<protein>
    <recommendedName>
        <fullName evidence="1">SpoVT-AbrB domain-containing protein</fullName>
    </recommendedName>
</protein>
<dbReference type="GO" id="GO:0003677">
    <property type="term" value="F:DNA binding"/>
    <property type="evidence" value="ECO:0007669"/>
    <property type="project" value="InterPro"/>
</dbReference>
<dbReference type="EMBL" id="UEYP01000006">
    <property type="protein sequence ID" value="SSC68227.1"/>
    <property type="molecule type" value="Genomic_DNA"/>
</dbReference>
<dbReference type="NCBIfam" id="TIGR02609">
    <property type="entry name" value="doc_partner"/>
    <property type="match status" value="1"/>
</dbReference>
<dbReference type="NCBIfam" id="TIGR01439">
    <property type="entry name" value="lp_hng_hel_AbrB"/>
    <property type="match status" value="1"/>
</dbReference>
<sequence length="73" mass="8014">MNVIIRKIGNSEGIIIPKEILDRLGLKAGDKLDVEEAEGGIRLTPEPADLAEQMAAAREGMKKYRVALRELAK</sequence>
<dbReference type="Pfam" id="PF04014">
    <property type="entry name" value="MazE_antitoxin"/>
    <property type="match status" value="1"/>
</dbReference>
<dbReference type="OrthoDB" id="5459182at2"/>
<proteinExistence type="predicted"/>
<gene>
    <name evidence="2" type="ORF">RHIZ70_3935</name>
</gene>
<dbReference type="InterPro" id="IPR013432">
    <property type="entry name" value="Doc_partner"/>
</dbReference>
<evidence type="ECO:0000313" key="3">
    <source>
        <dbReference type="Proteomes" id="UP000254764"/>
    </source>
</evidence>
<dbReference type="SMART" id="SM00966">
    <property type="entry name" value="SpoVT_AbrB"/>
    <property type="match status" value="1"/>
</dbReference>
<dbReference type="InterPro" id="IPR007159">
    <property type="entry name" value="SpoVT-AbrB_dom"/>
</dbReference>
<dbReference type="STRING" id="1336235.GCA_000518785_01205"/>
<feature type="domain" description="SpoVT-AbrB" evidence="1">
    <location>
        <begin position="6"/>
        <end position="51"/>
    </location>
</feature>
<name>A0A376AKM8_9HYPH</name>
<dbReference type="SUPFAM" id="SSF89447">
    <property type="entry name" value="AbrB/MazE/MraZ-like"/>
    <property type="match status" value="1"/>
</dbReference>
<keyword evidence="3" id="KW-1185">Reference proteome</keyword>
<accession>A0A376AKM8</accession>
<dbReference type="Gene3D" id="2.10.260.10">
    <property type="match status" value="1"/>
</dbReference>
<evidence type="ECO:0000313" key="2">
    <source>
        <dbReference type="EMBL" id="SSC68227.1"/>
    </source>
</evidence>
<dbReference type="InterPro" id="IPR037914">
    <property type="entry name" value="SpoVT-AbrB_sf"/>
</dbReference>
<dbReference type="AlphaFoldDB" id="A0A376AKM8"/>
<organism evidence="2 3">
    <name type="scientific">Ciceribacter selenitireducens ATCC BAA-1503</name>
    <dbReference type="NCBI Taxonomy" id="1336235"/>
    <lineage>
        <taxon>Bacteria</taxon>
        <taxon>Pseudomonadati</taxon>
        <taxon>Pseudomonadota</taxon>
        <taxon>Alphaproteobacteria</taxon>
        <taxon>Hyphomicrobiales</taxon>
        <taxon>Rhizobiaceae</taxon>
        <taxon>Ciceribacter</taxon>
    </lineage>
</organism>
<reference evidence="3" key="1">
    <citation type="submission" date="2018-07" db="EMBL/GenBank/DDBJ databases">
        <authorList>
            <person name="Peiro R."/>
            <person name="Begona"/>
            <person name="Cbmso G."/>
            <person name="Lopez M."/>
            <person name="Gonzalez S."/>
        </authorList>
    </citation>
    <scope>NUCLEOTIDE SEQUENCE [LARGE SCALE GENOMIC DNA]</scope>
</reference>